<gene>
    <name evidence="4" type="primary">lytR</name>
    <name evidence="4" type="ORF">CLOTH_13220</name>
</gene>
<feature type="domain" description="Cell envelope-related transcriptional attenuator" evidence="3">
    <location>
        <begin position="71"/>
        <end position="222"/>
    </location>
</feature>
<dbReference type="PANTHER" id="PTHR33392">
    <property type="entry name" value="POLYISOPRENYL-TEICHOIC ACID--PEPTIDOGLYCAN TEICHOIC ACID TRANSFERASE TAGU"/>
    <property type="match status" value="1"/>
</dbReference>
<dbReference type="InterPro" id="IPR050922">
    <property type="entry name" value="LytR/CpsA/Psr_CW_biosynth"/>
</dbReference>
<dbReference type="EMBL" id="MZGW01000004">
    <property type="protein sequence ID" value="OPJ55564.1"/>
    <property type="molecule type" value="Genomic_DNA"/>
</dbReference>
<keyword evidence="2" id="KW-0812">Transmembrane</keyword>
<keyword evidence="2" id="KW-1133">Transmembrane helix</keyword>
<accession>A0A1V4I6M7</accession>
<feature type="transmembrane region" description="Helical" evidence="2">
    <location>
        <begin position="7"/>
        <end position="27"/>
    </location>
</feature>
<organism evidence="4 5">
    <name type="scientific">Alkalithermobacter paradoxus</name>
    <dbReference type="NCBI Taxonomy" id="29349"/>
    <lineage>
        <taxon>Bacteria</taxon>
        <taxon>Bacillati</taxon>
        <taxon>Bacillota</taxon>
        <taxon>Clostridia</taxon>
        <taxon>Peptostreptococcales</taxon>
        <taxon>Tepidibacteraceae</taxon>
        <taxon>Alkalithermobacter</taxon>
    </lineage>
</organism>
<dbReference type="Proteomes" id="UP000190140">
    <property type="component" value="Unassembled WGS sequence"/>
</dbReference>
<sequence>MKHFFRVFILSFVIFTMVFGTALYLIVKDEETSIGYSEGSEGIDKRQRNERVNILLLGIDSMDGSKERGVRTDTIMVLSLDPKENQASILSIPRDTRVRIRGRKGYDKVNHAHAYGGADLAISTVKDLLGISIHHYVRVDYQALFKTVDDVGGVEVDVPMNMKYTDTSASPPLYIDLKKGRQVLDGNKAMQFLRYRKGYPDQDLGRIRAQQQFMDALIKKVLSPASILRIPSYVETLHKYVDTDLKRTEMVSLALQASKINPNEIQKATIPGQPMMISGVSYYKVNDDELNKLVKELYNLGE</sequence>
<name>A0A1V4I6M7_9FIRM</name>
<comment type="caution">
    <text evidence="4">The sequence shown here is derived from an EMBL/GenBank/DDBJ whole genome shotgun (WGS) entry which is preliminary data.</text>
</comment>
<evidence type="ECO:0000313" key="5">
    <source>
        <dbReference type="Proteomes" id="UP000190140"/>
    </source>
</evidence>
<evidence type="ECO:0000313" key="4">
    <source>
        <dbReference type="EMBL" id="OPJ55564.1"/>
    </source>
</evidence>
<dbReference type="STRING" id="29349.CLOTH_13220"/>
<proteinExistence type="inferred from homology"/>
<dbReference type="PANTHER" id="PTHR33392:SF6">
    <property type="entry name" value="POLYISOPRENYL-TEICHOIC ACID--PEPTIDOGLYCAN TEICHOIC ACID TRANSFERASE TAGU"/>
    <property type="match status" value="1"/>
</dbReference>
<reference evidence="4 5" key="1">
    <citation type="submission" date="2017-03" db="EMBL/GenBank/DDBJ databases">
        <title>Genome sequence of Clostridium thermoalcaliphilum DSM 7309.</title>
        <authorList>
            <person name="Poehlein A."/>
            <person name="Daniel R."/>
        </authorList>
    </citation>
    <scope>NUCLEOTIDE SEQUENCE [LARGE SCALE GENOMIC DNA]</scope>
    <source>
        <strain evidence="4 5">DSM 7309</strain>
    </source>
</reference>
<dbReference type="InterPro" id="IPR004474">
    <property type="entry name" value="LytR_CpsA_psr"/>
</dbReference>
<comment type="similarity">
    <text evidence="1">Belongs to the LytR/CpsA/Psr (LCP) family.</text>
</comment>
<dbReference type="Pfam" id="PF03816">
    <property type="entry name" value="LytR_cpsA_psr"/>
    <property type="match status" value="1"/>
</dbReference>
<keyword evidence="2" id="KW-0472">Membrane</keyword>
<dbReference type="NCBIfam" id="TIGR00350">
    <property type="entry name" value="lytR_cpsA_psr"/>
    <property type="match status" value="1"/>
</dbReference>
<evidence type="ECO:0000256" key="2">
    <source>
        <dbReference type="SAM" id="Phobius"/>
    </source>
</evidence>
<evidence type="ECO:0000256" key="1">
    <source>
        <dbReference type="ARBA" id="ARBA00006068"/>
    </source>
</evidence>
<dbReference type="AlphaFoldDB" id="A0A1V4I6M7"/>
<evidence type="ECO:0000259" key="3">
    <source>
        <dbReference type="Pfam" id="PF03816"/>
    </source>
</evidence>
<protein>
    <submittedName>
        <fullName evidence="4">Transcriptional regulator LytR</fullName>
    </submittedName>
</protein>
<keyword evidence="5" id="KW-1185">Reference proteome</keyword>
<dbReference type="Gene3D" id="3.40.630.190">
    <property type="entry name" value="LCP protein"/>
    <property type="match status" value="1"/>
</dbReference>